<reference evidence="3" key="1">
    <citation type="submission" date="2023-02" db="EMBL/GenBank/DDBJ databases">
        <title>Nocardiopsis ansamitocini NBRC 112285.</title>
        <authorList>
            <person name="Ichikawa N."/>
            <person name="Sato H."/>
            <person name="Tonouchi N."/>
        </authorList>
    </citation>
    <scope>NUCLEOTIDE SEQUENCE</scope>
    <source>
        <strain evidence="3">NBRC 112285</strain>
    </source>
</reference>
<keyword evidence="2" id="KW-0472">Membrane</keyword>
<feature type="compositionally biased region" description="Pro residues" evidence="1">
    <location>
        <begin position="63"/>
        <end position="73"/>
    </location>
</feature>
<dbReference type="RefSeq" id="WP_285757986.1">
    <property type="nucleotide sequence ID" value="NZ_BSQG01000002.1"/>
</dbReference>
<feature type="region of interest" description="Disordered" evidence="1">
    <location>
        <begin position="1"/>
        <end position="30"/>
    </location>
</feature>
<dbReference type="Proteomes" id="UP001165092">
    <property type="component" value="Unassembled WGS sequence"/>
</dbReference>
<feature type="region of interest" description="Disordered" evidence="1">
    <location>
        <begin position="59"/>
        <end position="109"/>
    </location>
</feature>
<gene>
    <name evidence="3" type="ORF">Nans01_13640</name>
</gene>
<protein>
    <submittedName>
        <fullName evidence="3">Uncharacterized protein</fullName>
    </submittedName>
</protein>
<evidence type="ECO:0000313" key="3">
    <source>
        <dbReference type="EMBL" id="GLU47013.1"/>
    </source>
</evidence>
<evidence type="ECO:0000313" key="4">
    <source>
        <dbReference type="Proteomes" id="UP001165092"/>
    </source>
</evidence>
<organism evidence="3 4">
    <name type="scientific">Nocardiopsis ansamitocini</name>
    <dbReference type="NCBI Taxonomy" id="1670832"/>
    <lineage>
        <taxon>Bacteria</taxon>
        <taxon>Bacillati</taxon>
        <taxon>Actinomycetota</taxon>
        <taxon>Actinomycetes</taxon>
        <taxon>Streptosporangiales</taxon>
        <taxon>Nocardiopsidaceae</taxon>
        <taxon>Nocardiopsis</taxon>
    </lineage>
</organism>
<evidence type="ECO:0000256" key="2">
    <source>
        <dbReference type="SAM" id="Phobius"/>
    </source>
</evidence>
<accession>A0A9W6UI39</accession>
<dbReference type="EMBL" id="BSQG01000002">
    <property type="protein sequence ID" value="GLU47013.1"/>
    <property type="molecule type" value="Genomic_DNA"/>
</dbReference>
<evidence type="ECO:0000256" key="1">
    <source>
        <dbReference type="SAM" id="MobiDB-lite"/>
    </source>
</evidence>
<feature type="compositionally biased region" description="Acidic residues" evidence="1">
    <location>
        <begin position="89"/>
        <end position="105"/>
    </location>
</feature>
<proteinExistence type="predicted"/>
<keyword evidence="2" id="KW-0812">Transmembrane</keyword>
<keyword evidence="4" id="KW-1185">Reference proteome</keyword>
<sequence length="217" mass="22480">MNYPQGQPYPPHQGPQWSPGAPPPPPRKGRTGTVLLSIGLAIIVGLVVAIIVVLNNRGGGEPGPTPQPTPQPTEPAQERPEPSSPGESDNNDDDDAAAPEGDGEVPEAMAGTWSGTMTQYDPEGDEAGTWDLTVVLESGADDGTATLDIDGATCTWDLVVTTSGEDDLDMEYTTTDDGDGLCTASGFVHFIVDPNGLHTGVSTEWPTGISTSSGTLR</sequence>
<feature type="transmembrane region" description="Helical" evidence="2">
    <location>
        <begin position="34"/>
        <end position="54"/>
    </location>
</feature>
<keyword evidence="2" id="KW-1133">Transmembrane helix</keyword>
<dbReference type="AlphaFoldDB" id="A0A9W6UI39"/>
<name>A0A9W6UI39_9ACTN</name>
<comment type="caution">
    <text evidence="3">The sequence shown here is derived from an EMBL/GenBank/DDBJ whole genome shotgun (WGS) entry which is preliminary data.</text>
</comment>